<proteinExistence type="predicted"/>
<dbReference type="Proteomes" id="UP000510897">
    <property type="component" value="Segment"/>
</dbReference>
<sequence length="86" mass="9585">MNALLALCTAIEFCYDMGARFGTWYRQGGREELIKAVALIITAIVWTISTARLGAQVVRTNGPTWLAQANATRHRISRAFSYEYAS</sequence>
<accession>A0A7D5FQ40</accession>
<evidence type="ECO:0000313" key="2">
    <source>
        <dbReference type="Proteomes" id="UP000510897"/>
    </source>
</evidence>
<reference evidence="1 2" key="2">
    <citation type="submission" date="2020-07" db="EMBL/GenBank/DDBJ databases">
        <title>Signatures of coevolution in a cyanophage population.</title>
        <authorList>
            <person name="Abebe J."/>
        </authorList>
    </citation>
    <scope>NUCLEOTIDE SEQUENCE [LARGE SCALE GENOMIC DNA]</scope>
    <source>
        <strain evidence="1">0809CC03</strain>
    </source>
</reference>
<gene>
    <name evidence="1" type="ORF">CC030809_00104</name>
</gene>
<reference evidence="1 2" key="1">
    <citation type="submission" date="2020-06" db="EMBL/GenBank/DDBJ databases">
        <authorList>
            <person name="Puxty R.J."/>
            <person name="Weihe C."/>
            <person name="Marston M.F."/>
            <person name="Martiny J.B.H."/>
        </authorList>
    </citation>
    <scope>NUCLEOTIDE SEQUENCE [LARGE SCALE GENOMIC DNA]</scope>
    <source>
        <strain evidence="1">0809CC03</strain>
    </source>
</reference>
<name>A0A7D5FQ40_9CAUD</name>
<protein>
    <submittedName>
        <fullName evidence="1">Uncharacterized protein</fullName>
    </submittedName>
</protein>
<organism evidence="1 2">
    <name type="scientific">Synechococcus phage S-CAM7</name>
    <dbReference type="NCBI Taxonomy" id="1883368"/>
    <lineage>
        <taxon>Viruses</taxon>
        <taxon>Duplodnaviria</taxon>
        <taxon>Heunggongvirae</taxon>
        <taxon>Uroviricota</taxon>
        <taxon>Caudoviricetes</taxon>
        <taxon>Pantevenvirales</taxon>
        <taxon>Kyanoviridae</taxon>
        <taxon>Mazuvirus</taxon>
        <taxon>Mazuvirus scam7</taxon>
    </lineage>
</organism>
<dbReference type="EMBL" id="MT586120">
    <property type="protein sequence ID" value="QLF86160.1"/>
    <property type="molecule type" value="Genomic_DNA"/>
</dbReference>
<evidence type="ECO:0000313" key="1">
    <source>
        <dbReference type="EMBL" id="QLF86160.1"/>
    </source>
</evidence>